<dbReference type="InterPro" id="IPR023214">
    <property type="entry name" value="HAD_sf"/>
</dbReference>
<gene>
    <name evidence="7" type="ORF">PAXRUDRAFT_824570</name>
</gene>
<accession>A0A0D0E1Q4</accession>
<dbReference type="InterPro" id="IPR006384">
    <property type="entry name" value="HAD_hydro_PyrdxlP_Pase-like"/>
</dbReference>
<protein>
    <submittedName>
        <fullName evidence="7">Uncharacterized protein</fullName>
    </submittedName>
</protein>
<proteinExistence type="predicted"/>
<dbReference type="AlphaFoldDB" id="A0A0D0E1Q4"/>
<dbReference type="PANTHER" id="PTHR20889:SF12">
    <property type="entry name" value="LP01149P"/>
    <property type="match status" value="1"/>
</dbReference>
<organism evidence="7 8">
    <name type="scientific">Paxillus rubicundulus Ve08.2h10</name>
    <dbReference type="NCBI Taxonomy" id="930991"/>
    <lineage>
        <taxon>Eukaryota</taxon>
        <taxon>Fungi</taxon>
        <taxon>Dikarya</taxon>
        <taxon>Basidiomycota</taxon>
        <taxon>Agaricomycotina</taxon>
        <taxon>Agaricomycetes</taxon>
        <taxon>Agaricomycetidae</taxon>
        <taxon>Boletales</taxon>
        <taxon>Paxilineae</taxon>
        <taxon>Paxillaceae</taxon>
        <taxon>Paxillus</taxon>
    </lineage>
</organism>
<sequence length="269" mass="31171">MPPKQLVVFDFDWSMADQDSDRWLFEVLAPDIRRKMRDRSREPGNAVQWTDLVAECLRELAHEGRGVTKNDIEGALRQMPFHPAMKRGIEMLKDTSTPIETTLFILSNANKFFIETILDHEGIRDCFDEIVTNPADFDDPIFPNLLVLHKRVGPDEQPHGCTVGCEPNMCKGKELVEYLDRQRQKGVQFDRVIYVGDGSNDFCAVLRMSSHDIVFCRRFRGLERKIADEVSKGDQESRLKCNVEYWVGAWEVEEKFRKYAKLESFVTHP</sequence>
<dbReference type="Gene3D" id="3.40.50.1000">
    <property type="entry name" value="HAD superfamily/HAD-like"/>
    <property type="match status" value="1"/>
</dbReference>
<feature type="binding site" evidence="6">
    <location>
        <position position="10"/>
    </location>
    <ligand>
        <name>Mg(2+)</name>
        <dbReference type="ChEBI" id="CHEBI:18420"/>
    </ligand>
</feature>
<keyword evidence="4 6" id="KW-0460">Magnesium</keyword>
<name>A0A0D0E1Q4_9AGAM</name>
<reference evidence="8" key="2">
    <citation type="submission" date="2015-01" db="EMBL/GenBank/DDBJ databases">
        <title>Evolutionary Origins and Diversification of the Mycorrhizal Mutualists.</title>
        <authorList>
            <consortium name="DOE Joint Genome Institute"/>
            <consortium name="Mycorrhizal Genomics Consortium"/>
            <person name="Kohler A."/>
            <person name="Kuo A."/>
            <person name="Nagy L.G."/>
            <person name="Floudas D."/>
            <person name="Copeland A."/>
            <person name="Barry K.W."/>
            <person name="Cichocki N."/>
            <person name="Veneault-Fourrey C."/>
            <person name="LaButti K."/>
            <person name="Lindquist E.A."/>
            <person name="Lipzen A."/>
            <person name="Lundell T."/>
            <person name="Morin E."/>
            <person name="Murat C."/>
            <person name="Riley R."/>
            <person name="Ohm R."/>
            <person name="Sun H."/>
            <person name="Tunlid A."/>
            <person name="Henrissat B."/>
            <person name="Grigoriev I.V."/>
            <person name="Hibbett D.S."/>
            <person name="Martin F."/>
        </authorList>
    </citation>
    <scope>NUCLEOTIDE SEQUENCE [LARGE SCALE GENOMIC DNA]</scope>
    <source>
        <strain evidence="8">Ve08.2h10</strain>
    </source>
</reference>
<evidence type="ECO:0000313" key="8">
    <source>
        <dbReference type="Proteomes" id="UP000054538"/>
    </source>
</evidence>
<dbReference type="GO" id="GO:0016791">
    <property type="term" value="F:phosphatase activity"/>
    <property type="evidence" value="ECO:0007669"/>
    <property type="project" value="InterPro"/>
</dbReference>
<dbReference type="NCBIfam" id="TIGR01489">
    <property type="entry name" value="DKMTPPase-SF"/>
    <property type="match status" value="1"/>
</dbReference>
<dbReference type="InterPro" id="IPR036412">
    <property type="entry name" value="HAD-like_sf"/>
</dbReference>
<feature type="active site" description="Nucleophile" evidence="5">
    <location>
        <position position="10"/>
    </location>
</feature>
<dbReference type="GO" id="GO:0046872">
    <property type="term" value="F:metal ion binding"/>
    <property type="evidence" value="ECO:0007669"/>
    <property type="project" value="UniProtKB-KW"/>
</dbReference>
<dbReference type="HOGENOM" id="CLU_068983_1_0_1"/>
<dbReference type="Pfam" id="PF06888">
    <property type="entry name" value="Put_Phosphatase"/>
    <property type="match status" value="1"/>
</dbReference>
<dbReference type="InParanoid" id="A0A0D0E1Q4"/>
<keyword evidence="3" id="KW-0378">Hydrolase</keyword>
<reference evidence="7 8" key="1">
    <citation type="submission" date="2014-04" db="EMBL/GenBank/DDBJ databases">
        <authorList>
            <consortium name="DOE Joint Genome Institute"/>
            <person name="Kuo A."/>
            <person name="Kohler A."/>
            <person name="Jargeat P."/>
            <person name="Nagy L.G."/>
            <person name="Floudas D."/>
            <person name="Copeland A."/>
            <person name="Barry K.W."/>
            <person name="Cichocki N."/>
            <person name="Veneault-Fourrey C."/>
            <person name="LaButti K."/>
            <person name="Lindquist E.A."/>
            <person name="Lipzen A."/>
            <person name="Lundell T."/>
            <person name="Morin E."/>
            <person name="Murat C."/>
            <person name="Sun H."/>
            <person name="Tunlid A."/>
            <person name="Henrissat B."/>
            <person name="Grigoriev I.V."/>
            <person name="Hibbett D.S."/>
            <person name="Martin F."/>
            <person name="Nordberg H.P."/>
            <person name="Cantor M.N."/>
            <person name="Hua S.X."/>
        </authorList>
    </citation>
    <scope>NUCLEOTIDE SEQUENCE [LARGE SCALE GENOMIC DNA]</scope>
    <source>
        <strain evidence="7 8">Ve08.2h10</strain>
    </source>
</reference>
<dbReference type="STRING" id="930991.A0A0D0E1Q4"/>
<dbReference type="EMBL" id="KN824920">
    <property type="protein sequence ID" value="KIK97801.1"/>
    <property type="molecule type" value="Genomic_DNA"/>
</dbReference>
<evidence type="ECO:0000256" key="2">
    <source>
        <dbReference type="ARBA" id="ARBA00022723"/>
    </source>
</evidence>
<feature type="binding site" evidence="6">
    <location>
        <position position="197"/>
    </location>
    <ligand>
        <name>Mg(2+)</name>
        <dbReference type="ChEBI" id="CHEBI:18420"/>
    </ligand>
</feature>
<evidence type="ECO:0000256" key="5">
    <source>
        <dbReference type="PIRSR" id="PIRSR031051-1"/>
    </source>
</evidence>
<evidence type="ECO:0000256" key="3">
    <source>
        <dbReference type="ARBA" id="ARBA00022801"/>
    </source>
</evidence>
<keyword evidence="8" id="KW-1185">Reference proteome</keyword>
<dbReference type="NCBIfam" id="TIGR01488">
    <property type="entry name" value="HAD-SF-IB"/>
    <property type="match status" value="1"/>
</dbReference>
<keyword evidence="2 6" id="KW-0479">Metal-binding</keyword>
<dbReference type="PIRSF" id="PIRSF031051">
    <property type="entry name" value="PyrdxlP_Pase_PHOSPHO2"/>
    <property type="match status" value="1"/>
</dbReference>
<evidence type="ECO:0000313" key="7">
    <source>
        <dbReference type="EMBL" id="KIK97801.1"/>
    </source>
</evidence>
<feature type="active site" description="Proton donor" evidence="5">
    <location>
        <position position="12"/>
    </location>
</feature>
<dbReference type="InterPro" id="IPR016965">
    <property type="entry name" value="Pase_PHOSPHO-typ"/>
</dbReference>
<evidence type="ECO:0000256" key="6">
    <source>
        <dbReference type="PIRSR" id="PIRSR031051-3"/>
    </source>
</evidence>
<comment type="cofactor">
    <cofactor evidence="1 6">
        <name>Mg(2+)</name>
        <dbReference type="ChEBI" id="CHEBI:18420"/>
    </cofactor>
</comment>
<feature type="binding site" evidence="6">
    <location>
        <position position="12"/>
    </location>
    <ligand>
        <name>Mg(2+)</name>
        <dbReference type="ChEBI" id="CHEBI:18420"/>
    </ligand>
</feature>
<dbReference type="OrthoDB" id="10267182at2759"/>
<dbReference type="PANTHER" id="PTHR20889">
    <property type="entry name" value="PHOSPHATASE, ORPHAN 1, 2"/>
    <property type="match status" value="1"/>
</dbReference>
<dbReference type="Proteomes" id="UP000054538">
    <property type="component" value="Unassembled WGS sequence"/>
</dbReference>
<dbReference type="SUPFAM" id="SSF56784">
    <property type="entry name" value="HAD-like"/>
    <property type="match status" value="1"/>
</dbReference>
<evidence type="ECO:0000256" key="4">
    <source>
        <dbReference type="ARBA" id="ARBA00022842"/>
    </source>
</evidence>
<evidence type="ECO:0000256" key="1">
    <source>
        <dbReference type="ARBA" id="ARBA00001946"/>
    </source>
</evidence>